<name>A0ABX8I9S2_9ASCO</name>
<dbReference type="EMBL" id="CP076664">
    <property type="protein sequence ID" value="QWU89228.1"/>
    <property type="molecule type" value="Genomic_DNA"/>
</dbReference>
<feature type="compositionally biased region" description="Low complexity" evidence="1">
    <location>
        <begin position="503"/>
        <end position="521"/>
    </location>
</feature>
<proteinExistence type="predicted"/>
<evidence type="ECO:0008006" key="6">
    <source>
        <dbReference type="Google" id="ProtNLM"/>
    </source>
</evidence>
<dbReference type="CDD" id="cd00009">
    <property type="entry name" value="AAA"/>
    <property type="match status" value="1"/>
</dbReference>
<dbReference type="PANTHER" id="PTHR13779:SF7">
    <property type="entry name" value="ATPASE WRNIP1"/>
    <property type="match status" value="1"/>
</dbReference>
<dbReference type="Pfam" id="PF00004">
    <property type="entry name" value="AAA"/>
    <property type="match status" value="1"/>
</dbReference>
<feature type="region of interest" description="Disordered" evidence="1">
    <location>
        <begin position="862"/>
        <end position="884"/>
    </location>
</feature>
<gene>
    <name evidence="4" type="ORF">CA3LBN_003551</name>
</gene>
<evidence type="ECO:0000259" key="3">
    <source>
        <dbReference type="SMART" id="SM01406"/>
    </source>
</evidence>
<sequence>MPPKIAVSDDEDSADMSDLGERSEELSDAQVSDDIGLGDEEDEGTNSNEMEELQNDWYTPKVHANERRTRGAAAGSVSSDSSARETRKRQLTMYEEDDEGEEDDVPSDEYVDEPPQKKVSVKLRIPRRTAGSSRDAVSESPYDDEFEYTPEVPDVSKLTERQRARFAEDGNVKKSDDSMFQEMDEQLLALNRKTQKKAETAEEIANRKAENARRRADYKVKQLEEEKRDTLNKLLKRRAGKTKDKDNDDLDSKSTTLKPRRPVIQHPALTRWVCKPEKTPLVAPSFAMNGNSNGSFMNIQNASPPVGQLHNQYSSPMMPPQQHPSNRNMPQASPNYGVSYPQQQRSMSVSANGNGSSQMMMNQHMNPGVSMTSGPSPSPHMARQISPNQAQQQYMQGNGSSQNQQPKFGGYSPQPEAQLEGGPHMMSQGPPMVNQYKMGPGMMQPGQSSQPISAQAQQAQAQAHFQRQNFQNAVRGPQGPQGPQSQGDGSVSQNSQAQNRPHPQSQQSQQSTAQPQAPGSANGSQGPGSAKQTHSGPHSAQHTPVQGYSGNPASAQGSTGAPSQGAQNQQNQGRSAQGLPAGQAMQKMTANQAAQNEVHAKIFRRNLGNAAVVRLIDLIELVSNEPMESLRTIEFWTRLVSAYFVSNGTIRFSTNTPARKQGNDGVPFESNSGGPRTFELDVTSAPRFFLSNVASQALASLQLFLSGTKFQVMNNGSIFIGSKVTVNYNYSDGSLGTASGFCRVLLNREFKIDWVDCRMLDYRSSIGTASLEHLWQNFSNNNNTSKMGMKDIISSLADNCQASQTLGNCGLHDRAMRTLQTGDMMSILSPLMAYSSSNNIASPLKALEEFTSNQAGLSRMGSVAGGTNGSVSSPSPRTVTQEDPKQVLKKRRFSSSLQSPMITNGAITNFITLGYLPSMILYGPPGVGKTTLAKLLAEETNYVFVEFSATDATVSELRDLSQALAKENLMRQRLGQDRLRVAVFIDEIHRFTVVQQDFLLPFVESGAFVFLAATTVSPSKRIRRAILSRCQLFELRNLTDEELRLVVEKAIVFENIRRRVLFNLQPITFEDGASEVIAKYAHGDSRTAINFVELLGSSHRSREDSFLSKSQVEESARNSTKVHLGLQNGSSIRLIQQLYDFMNQRDPSVAERTEKRPQIVQYSHKSNEFLVTISVKAAQAMASDLESCLNEDPTDAFTDDESDQKGHIYSDDEEEQYLTNRVSRTKYFVRAAAHTMLQLVSKGESLHVITKYLLLYSCTYIKVQSSLLPQIMAVHKSLQKATIDVPVALTNCIEQLTIASKQDGELLSDTISDLKAFFGKVVRDVSKPTEPTFKVVEDDAMVEELLKEPATEKMDVSDKTPEIVYDFEEAFYTLGNEGTSLLETSSP</sequence>
<dbReference type="InterPro" id="IPR006880">
    <property type="entry name" value="INO80B_C"/>
</dbReference>
<dbReference type="InterPro" id="IPR003593">
    <property type="entry name" value="AAA+_ATPase"/>
</dbReference>
<feature type="domain" description="INO80 complex subunit B-like conserved region" evidence="3">
    <location>
        <begin position="203"/>
        <end position="287"/>
    </location>
</feature>
<feature type="compositionally biased region" description="Acidic residues" evidence="1">
    <location>
        <begin position="94"/>
        <end position="112"/>
    </location>
</feature>
<dbReference type="SMART" id="SM01406">
    <property type="entry name" value="PAPA-1"/>
    <property type="match status" value="1"/>
</dbReference>
<dbReference type="SUPFAM" id="SSF52540">
    <property type="entry name" value="P-loop containing nucleoside triphosphate hydrolases"/>
    <property type="match status" value="1"/>
</dbReference>
<dbReference type="Pfam" id="PF01803">
    <property type="entry name" value="LIM_bind"/>
    <property type="match status" value="1"/>
</dbReference>
<feature type="compositionally biased region" description="Low complexity" evidence="1">
    <location>
        <begin position="71"/>
        <end position="81"/>
    </location>
</feature>
<feature type="compositionally biased region" description="Polar residues" evidence="1">
    <location>
        <begin position="869"/>
        <end position="879"/>
    </location>
</feature>
<feature type="compositionally biased region" description="Basic and acidic residues" evidence="1">
    <location>
        <begin position="196"/>
        <end position="231"/>
    </location>
</feature>
<feature type="domain" description="AAA+ ATPase" evidence="2">
    <location>
        <begin position="915"/>
        <end position="1038"/>
    </location>
</feature>
<dbReference type="InterPro" id="IPR051314">
    <property type="entry name" value="AAA_ATPase_RarA/MGS1/WRNIP1"/>
</dbReference>
<feature type="region of interest" description="Disordered" evidence="1">
    <location>
        <begin position="1"/>
        <end position="148"/>
    </location>
</feature>
<dbReference type="InterPro" id="IPR027417">
    <property type="entry name" value="P-loop_NTPase"/>
</dbReference>
<dbReference type="Pfam" id="PF04795">
    <property type="entry name" value="PAPA-1"/>
    <property type="match status" value="1"/>
</dbReference>
<feature type="compositionally biased region" description="Acidic residues" evidence="1">
    <location>
        <begin position="36"/>
        <end position="54"/>
    </location>
</feature>
<feature type="compositionally biased region" description="Basic and acidic residues" evidence="1">
    <location>
        <begin position="241"/>
        <end position="252"/>
    </location>
</feature>
<keyword evidence="5" id="KW-1185">Reference proteome</keyword>
<dbReference type="CDD" id="cd18139">
    <property type="entry name" value="HLD_clamp_RarA"/>
    <property type="match status" value="1"/>
</dbReference>
<feature type="region of interest" description="Disordered" evidence="1">
    <location>
        <begin position="193"/>
        <end position="262"/>
    </location>
</feature>
<dbReference type="SMART" id="SM00382">
    <property type="entry name" value="AAA"/>
    <property type="match status" value="1"/>
</dbReference>
<feature type="region of interest" description="Disordered" evidence="1">
    <location>
        <begin position="315"/>
        <end position="592"/>
    </location>
</feature>
<dbReference type="Gene3D" id="1.10.8.60">
    <property type="match status" value="1"/>
</dbReference>
<evidence type="ECO:0000313" key="5">
    <source>
        <dbReference type="Proteomes" id="UP000825434"/>
    </source>
</evidence>
<dbReference type="Proteomes" id="UP000825434">
    <property type="component" value="Chromosome 4"/>
</dbReference>
<evidence type="ECO:0000259" key="2">
    <source>
        <dbReference type="SMART" id="SM00382"/>
    </source>
</evidence>
<dbReference type="PANTHER" id="PTHR13779">
    <property type="entry name" value="WERNER HELICASE-INTERACTING PROTEIN 1 FAMILY MEMBER"/>
    <property type="match status" value="1"/>
</dbReference>
<dbReference type="Gene3D" id="3.40.50.300">
    <property type="entry name" value="P-loop containing nucleotide triphosphate hydrolases"/>
    <property type="match status" value="1"/>
</dbReference>
<evidence type="ECO:0000313" key="4">
    <source>
        <dbReference type="EMBL" id="QWU89228.1"/>
    </source>
</evidence>
<dbReference type="InterPro" id="IPR029005">
    <property type="entry name" value="LIM-bd/SEUSS"/>
</dbReference>
<feature type="compositionally biased region" description="Polar residues" evidence="1">
    <location>
        <begin position="326"/>
        <end position="375"/>
    </location>
</feature>
<feature type="compositionally biased region" description="Low complexity" evidence="1">
    <location>
        <begin position="444"/>
        <end position="493"/>
    </location>
</feature>
<reference evidence="4 5" key="1">
    <citation type="submission" date="2021-06" db="EMBL/GenBank/DDBJ databases">
        <title>Candida outbreak in Lebanon.</title>
        <authorList>
            <person name="Finianos M."/>
        </authorList>
    </citation>
    <scope>NUCLEOTIDE SEQUENCE [LARGE SCALE GENOMIC DNA]</scope>
    <source>
        <strain evidence="4">CA3LBN</strain>
    </source>
</reference>
<organism evidence="4 5">
    <name type="scientific">Candidozyma haemuli</name>
    <dbReference type="NCBI Taxonomy" id="45357"/>
    <lineage>
        <taxon>Eukaryota</taxon>
        <taxon>Fungi</taxon>
        <taxon>Dikarya</taxon>
        <taxon>Ascomycota</taxon>
        <taxon>Saccharomycotina</taxon>
        <taxon>Pichiomycetes</taxon>
        <taxon>Metschnikowiaceae</taxon>
        <taxon>Candidozyma</taxon>
    </lineage>
</organism>
<evidence type="ECO:0000256" key="1">
    <source>
        <dbReference type="SAM" id="MobiDB-lite"/>
    </source>
</evidence>
<dbReference type="InterPro" id="IPR003959">
    <property type="entry name" value="ATPase_AAA_core"/>
</dbReference>
<protein>
    <recommendedName>
        <fullName evidence="6">AAA+ ATPase domain-containing protein</fullName>
    </recommendedName>
</protein>
<feature type="compositionally biased region" description="Polar residues" evidence="1">
    <location>
        <begin position="385"/>
        <end position="406"/>
    </location>
</feature>
<feature type="compositionally biased region" description="Polar residues" evidence="1">
    <location>
        <begin position="530"/>
        <end position="575"/>
    </location>
</feature>
<accession>A0ABX8I9S2</accession>